<sequence>MLSLDLHPIFRNNRDIELALRQFIFKAHRSGEPVVEIIPGKGTGQLRARVLTFLGQKHIRRLYDRVEVSDGNTGRVLVHFARC</sequence>
<dbReference type="Gene3D" id="3.30.1370.110">
    <property type="match status" value="1"/>
</dbReference>
<protein>
    <submittedName>
        <fullName evidence="2">Smr/MutS family protein</fullName>
    </submittedName>
</protein>
<dbReference type="InterPro" id="IPR036063">
    <property type="entry name" value="Smr_dom_sf"/>
</dbReference>
<dbReference type="InterPro" id="IPR002625">
    <property type="entry name" value="Smr_dom"/>
</dbReference>
<name>A0A6G3TN75_9ACTN</name>
<evidence type="ECO:0000313" key="2">
    <source>
        <dbReference type="EMBL" id="NEC37976.1"/>
    </source>
</evidence>
<accession>A0A6G3TN75</accession>
<comment type="caution">
    <text evidence="2">The sequence shown here is derived from an EMBL/GenBank/DDBJ whole genome shotgun (WGS) entry which is preliminary data.</text>
</comment>
<proteinExistence type="predicted"/>
<dbReference type="RefSeq" id="WP_164278688.1">
    <property type="nucleotide sequence ID" value="NZ_JAAGMQ010000980.1"/>
</dbReference>
<dbReference type="SUPFAM" id="SSF160443">
    <property type="entry name" value="SMR domain-like"/>
    <property type="match status" value="1"/>
</dbReference>
<dbReference type="Proteomes" id="UP000475666">
    <property type="component" value="Unassembled WGS sequence"/>
</dbReference>
<dbReference type="AlphaFoldDB" id="A0A6G3TN75"/>
<gene>
    <name evidence="2" type="ORF">G3I66_33090</name>
</gene>
<organism evidence="2 3">
    <name type="scientific">Streptomyces rubrogriseus</name>
    <dbReference type="NCBI Taxonomy" id="194673"/>
    <lineage>
        <taxon>Bacteria</taxon>
        <taxon>Bacillati</taxon>
        <taxon>Actinomycetota</taxon>
        <taxon>Actinomycetes</taxon>
        <taxon>Kitasatosporales</taxon>
        <taxon>Streptomycetaceae</taxon>
        <taxon>Streptomyces</taxon>
        <taxon>Streptomyces violaceoruber group</taxon>
    </lineage>
</organism>
<evidence type="ECO:0000259" key="1">
    <source>
        <dbReference type="Pfam" id="PF01713"/>
    </source>
</evidence>
<feature type="domain" description="Smr" evidence="1">
    <location>
        <begin position="4"/>
        <end position="80"/>
    </location>
</feature>
<reference evidence="2 3" key="1">
    <citation type="submission" date="2020-01" db="EMBL/GenBank/DDBJ databases">
        <title>Insect and environment-associated Actinomycetes.</title>
        <authorList>
            <person name="Currrie C."/>
            <person name="Chevrette M."/>
            <person name="Carlson C."/>
            <person name="Stubbendieck R."/>
            <person name="Wendt-Pienkowski E."/>
        </authorList>
    </citation>
    <scope>NUCLEOTIDE SEQUENCE [LARGE SCALE GENOMIC DNA]</scope>
    <source>
        <strain evidence="2 3">SID7739</strain>
    </source>
</reference>
<dbReference type="Pfam" id="PF01713">
    <property type="entry name" value="Smr"/>
    <property type="match status" value="1"/>
</dbReference>
<dbReference type="EMBL" id="JAAGMQ010000980">
    <property type="protein sequence ID" value="NEC37976.1"/>
    <property type="molecule type" value="Genomic_DNA"/>
</dbReference>
<evidence type="ECO:0000313" key="3">
    <source>
        <dbReference type="Proteomes" id="UP000475666"/>
    </source>
</evidence>